<dbReference type="STRING" id="454194.PYK22_01228"/>
<evidence type="ECO:0000259" key="1">
    <source>
        <dbReference type="Pfam" id="PF01370"/>
    </source>
</evidence>
<dbReference type="Gene3D" id="3.40.50.720">
    <property type="entry name" value="NAD(P)-binding Rossmann-like Domain"/>
    <property type="match status" value="1"/>
</dbReference>
<dbReference type="Pfam" id="PF01370">
    <property type="entry name" value="Epimerase"/>
    <property type="match status" value="1"/>
</dbReference>
<dbReference type="AlphaFoldDB" id="A0A0B6WYK8"/>
<evidence type="ECO:0000313" key="3">
    <source>
        <dbReference type="Proteomes" id="UP000031518"/>
    </source>
</evidence>
<protein>
    <submittedName>
        <fullName evidence="2">Nucleoside-diphosphate-sugar epimerase</fullName>
    </submittedName>
</protein>
<reference evidence="2 3" key="1">
    <citation type="submission" date="2013-12" db="EMBL/GenBank/DDBJ databases">
        <authorList>
            <person name="Stott M."/>
        </authorList>
    </citation>
    <scope>NUCLEOTIDE SEQUENCE [LARGE SCALE GENOMIC DNA]</scope>
    <source>
        <strain evidence="2 3">K22</strain>
    </source>
</reference>
<dbReference type="CDD" id="cd08946">
    <property type="entry name" value="SDR_e"/>
    <property type="match status" value="1"/>
</dbReference>
<dbReference type="InterPro" id="IPR036291">
    <property type="entry name" value="NAD(P)-bd_dom_sf"/>
</dbReference>
<dbReference type="PANTHER" id="PTHR43245:SF23">
    <property type="entry name" value="NAD(P)-BINDING DOMAIN-CONTAINING PROTEIN"/>
    <property type="match status" value="1"/>
</dbReference>
<dbReference type="SUPFAM" id="SSF51735">
    <property type="entry name" value="NAD(P)-binding Rossmann-fold domains"/>
    <property type="match status" value="1"/>
</dbReference>
<dbReference type="EMBL" id="CBXV010000004">
    <property type="protein sequence ID" value="CDM65230.1"/>
    <property type="molecule type" value="Genomic_DNA"/>
</dbReference>
<dbReference type="OrthoDB" id="9811743at2"/>
<name>A0A0B6WYK8_9BACT</name>
<dbReference type="RefSeq" id="WP_041975251.1">
    <property type="nucleotide sequence ID" value="NZ_CBXV010000004.1"/>
</dbReference>
<dbReference type="Proteomes" id="UP000031518">
    <property type="component" value="Unassembled WGS sequence"/>
</dbReference>
<reference evidence="2 3" key="2">
    <citation type="submission" date="2015-01" db="EMBL/GenBank/DDBJ databases">
        <title>Complete genome sequence of Pyrinomonas methylaliphatogenes type strain K22T.</title>
        <authorList>
            <person name="Lee K.C.Y."/>
            <person name="Power J.F."/>
            <person name="Dunfield P.F."/>
            <person name="Morgan X.C."/>
            <person name="Huttenhower C."/>
            <person name="Stott M.B."/>
        </authorList>
    </citation>
    <scope>NUCLEOTIDE SEQUENCE [LARGE SCALE GENOMIC DNA]</scope>
    <source>
        <strain evidence="2 3">K22</strain>
    </source>
</reference>
<keyword evidence="3" id="KW-1185">Reference proteome</keyword>
<accession>A0A0B6WYK8</accession>
<dbReference type="PANTHER" id="PTHR43245">
    <property type="entry name" value="BIFUNCTIONAL POLYMYXIN RESISTANCE PROTEIN ARNA"/>
    <property type="match status" value="1"/>
</dbReference>
<organism evidence="2 3">
    <name type="scientific">Pyrinomonas methylaliphatogenes</name>
    <dbReference type="NCBI Taxonomy" id="454194"/>
    <lineage>
        <taxon>Bacteria</taxon>
        <taxon>Pseudomonadati</taxon>
        <taxon>Acidobacteriota</taxon>
        <taxon>Blastocatellia</taxon>
        <taxon>Blastocatellales</taxon>
        <taxon>Pyrinomonadaceae</taxon>
        <taxon>Pyrinomonas</taxon>
    </lineage>
</organism>
<gene>
    <name evidence="2" type="ORF">PYK22_01228</name>
</gene>
<dbReference type="InterPro" id="IPR050177">
    <property type="entry name" value="Lipid_A_modif_metabolic_enz"/>
</dbReference>
<evidence type="ECO:0000313" key="2">
    <source>
        <dbReference type="EMBL" id="CDM65230.1"/>
    </source>
</evidence>
<feature type="domain" description="NAD-dependent epimerase/dehydratase" evidence="1">
    <location>
        <begin position="3"/>
        <end position="237"/>
    </location>
</feature>
<sequence>MKVLVTGAEGYIGSQLGPFLLARDHEVLGLDTGFYKDGWLYNDGAARFPACFNKDVRRVTEDDLRGFDAVVHLAELSNDPLGQFDPRVTYEINYRGSVGLARACRRAGVQRLIYSSSCSVYGVGTDDHKTEESGVNPQTAYAECKALVERELFEMADDSFSPVFLRNATAYGPSPRMRFDLVLNNLAGLAWTTGEIKMTSDGTPWRPLVHVLDICQAIACCLEAPREAVHNQIFNVGCDEENYRVREIASIVARVFPDCRISFGESGADNRSYRVSFAKIRAQLPSFRPQYRAIDGARQLRELFAKVALGRERFESRSFTRLKQLEYLVGSGQLDADLFWT</sequence>
<dbReference type="InterPro" id="IPR001509">
    <property type="entry name" value="Epimerase_deHydtase"/>
</dbReference>
<proteinExistence type="predicted"/>